<dbReference type="SUPFAM" id="SSF53474">
    <property type="entry name" value="alpha/beta-Hydrolases"/>
    <property type="match status" value="1"/>
</dbReference>
<sequence length="113" mass="12446">MNGAGLLLTTAEMEWYWDLYVPDERRRLEPEASPLRRTDLSGVAPATLVIAGGDPLRDEGVEYGLRLRSAGVPEYTCIVAGVPHLFLTFPALESRTRAIDEVSERLRLSFAGG</sequence>
<name>A0A3E0W9R1_9MICO</name>
<protein>
    <recommendedName>
        <fullName evidence="1">Alpha/beta hydrolase fold-3 domain-containing protein</fullName>
    </recommendedName>
</protein>
<dbReference type="EMBL" id="NBXE01000022">
    <property type="protein sequence ID" value="RFA26857.1"/>
    <property type="molecule type" value="Genomic_DNA"/>
</dbReference>
<evidence type="ECO:0000313" key="2">
    <source>
        <dbReference type="EMBL" id="RFA26857.1"/>
    </source>
</evidence>
<evidence type="ECO:0000259" key="1">
    <source>
        <dbReference type="Pfam" id="PF07859"/>
    </source>
</evidence>
<dbReference type="OrthoDB" id="9803828at2"/>
<organism evidence="2 3">
    <name type="scientific">Subtercola boreus</name>
    <dbReference type="NCBI Taxonomy" id="120213"/>
    <lineage>
        <taxon>Bacteria</taxon>
        <taxon>Bacillati</taxon>
        <taxon>Actinomycetota</taxon>
        <taxon>Actinomycetes</taxon>
        <taxon>Micrococcales</taxon>
        <taxon>Microbacteriaceae</taxon>
        <taxon>Subtercola</taxon>
    </lineage>
</organism>
<dbReference type="Gene3D" id="3.40.50.1820">
    <property type="entry name" value="alpha/beta hydrolase"/>
    <property type="match status" value="1"/>
</dbReference>
<dbReference type="RefSeq" id="WP_116418619.1">
    <property type="nucleotide sequence ID" value="NZ_NBXC01000017.1"/>
</dbReference>
<reference evidence="2 3" key="1">
    <citation type="submission" date="2017-04" db="EMBL/GenBank/DDBJ databases">
        <title>Comparative genome analysis of Subtercola boreus.</title>
        <authorList>
            <person name="Cho Y.-J."/>
            <person name="Cho A."/>
            <person name="Kim O.-S."/>
            <person name="Lee J.-I."/>
        </authorList>
    </citation>
    <scope>NUCLEOTIDE SEQUENCE [LARGE SCALE GENOMIC DNA]</scope>
    <source>
        <strain evidence="2 3">P28004</strain>
    </source>
</reference>
<feature type="domain" description="Alpha/beta hydrolase fold-3" evidence="1">
    <location>
        <begin position="4"/>
        <end position="87"/>
    </location>
</feature>
<comment type="caution">
    <text evidence="2">The sequence shown here is derived from an EMBL/GenBank/DDBJ whole genome shotgun (WGS) entry which is preliminary data.</text>
</comment>
<dbReference type="AlphaFoldDB" id="A0A3E0W9R1"/>
<dbReference type="Pfam" id="PF07859">
    <property type="entry name" value="Abhydrolase_3"/>
    <property type="match status" value="1"/>
</dbReference>
<proteinExistence type="predicted"/>
<dbReference type="InterPro" id="IPR013094">
    <property type="entry name" value="AB_hydrolase_3"/>
</dbReference>
<dbReference type="GO" id="GO:0016787">
    <property type="term" value="F:hydrolase activity"/>
    <property type="evidence" value="ECO:0007669"/>
    <property type="project" value="InterPro"/>
</dbReference>
<accession>A0A3E0W9R1</accession>
<dbReference type="Proteomes" id="UP000257080">
    <property type="component" value="Unassembled WGS sequence"/>
</dbReference>
<dbReference type="InterPro" id="IPR029058">
    <property type="entry name" value="AB_hydrolase_fold"/>
</dbReference>
<evidence type="ECO:0000313" key="3">
    <source>
        <dbReference type="Proteomes" id="UP000257080"/>
    </source>
</evidence>
<gene>
    <name evidence="2" type="ORF">B7R25_08905</name>
</gene>